<keyword evidence="10" id="KW-1185">Reference proteome</keyword>
<feature type="compositionally biased region" description="Polar residues" evidence="6">
    <location>
        <begin position="174"/>
        <end position="185"/>
    </location>
</feature>
<evidence type="ECO:0000256" key="7">
    <source>
        <dbReference type="SAM" id="Phobius"/>
    </source>
</evidence>
<comment type="subcellular location">
    <subcellularLocation>
        <location evidence="1">Endomembrane system</location>
    </subcellularLocation>
</comment>
<accession>A0A0N4TSJ9</accession>
<name>A0A0N4TSJ9_BRUPA</name>
<feature type="compositionally biased region" description="Polar residues" evidence="6">
    <location>
        <begin position="844"/>
        <end position="856"/>
    </location>
</feature>
<dbReference type="AlphaFoldDB" id="A0A0N4TSJ9"/>
<feature type="transmembrane region" description="Helical" evidence="7">
    <location>
        <begin position="713"/>
        <end position="743"/>
    </location>
</feature>
<dbReference type="STRING" id="6280.A0A0N4TSJ9"/>
<protein>
    <submittedName>
        <fullName evidence="11">SUN domain-containing protein</fullName>
    </submittedName>
</protein>
<feature type="domain" description="SUN" evidence="8">
    <location>
        <begin position="177"/>
        <end position="345"/>
    </location>
</feature>
<evidence type="ECO:0000256" key="6">
    <source>
        <dbReference type="SAM" id="MobiDB-lite"/>
    </source>
</evidence>
<dbReference type="Pfam" id="PF07738">
    <property type="entry name" value="Sad1_UNC"/>
    <property type="match status" value="1"/>
</dbReference>
<feature type="transmembrane region" description="Helical" evidence="7">
    <location>
        <begin position="12"/>
        <end position="32"/>
    </location>
</feature>
<evidence type="ECO:0000259" key="8">
    <source>
        <dbReference type="PROSITE" id="PS51469"/>
    </source>
</evidence>
<dbReference type="Gene3D" id="2.60.120.260">
    <property type="entry name" value="Galactose-binding domain-like"/>
    <property type="match status" value="1"/>
</dbReference>
<dbReference type="InterPro" id="IPR045120">
    <property type="entry name" value="Suco/Slp1-like"/>
</dbReference>
<dbReference type="GO" id="GO:0012505">
    <property type="term" value="C:endomembrane system"/>
    <property type="evidence" value="ECO:0007669"/>
    <property type="project" value="UniProtKB-SubCell"/>
</dbReference>
<dbReference type="PROSITE" id="PS51469">
    <property type="entry name" value="SUN"/>
    <property type="match status" value="1"/>
</dbReference>
<feature type="coiled-coil region" evidence="5">
    <location>
        <begin position="626"/>
        <end position="675"/>
    </location>
</feature>
<reference evidence="9 10" key="2">
    <citation type="submission" date="2018-11" db="EMBL/GenBank/DDBJ databases">
        <authorList>
            <consortium name="Pathogen Informatics"/>
        </authorList>
    </citation>
    <scope>NUCLEOTIDE SEQUENCE [LARGE SCALE GENOMIC DNA]</scope>
</reference>
<dbReference type="PANTHER" id="PTHR12953:SF0">
    <property type="entry name" value="SUN DOMAIN-CONTAINING OSSIFICATION FACTOR"/>
    <property type="match status" value="1"/>
</dbReference>
<proteinExistence type="predicted"/>
<evidence type="ECO:0000256" key="5">
    <source>
        <dbReference type="SAM" id="Coils"/>
    </source>
</evidence>
<feature type="region of interest" description="Disordered" evidence="6">
    <location>
        <begin position="154"/>
        <end position="196"/>
    </location>
</feature>
<dbReference type="EMBL" id="UZAD01013241">
    <property type="protein sequence ID" value="VDN92825.1"/>
    <property type="molecule type" value="Genomic_DNA"/>
</dbReference>
<sequence>MFGNNLYDFFSLYLKFICIAYFIQFLALVPIVDAEWVSTYDVSPFKRFLPDYRFPVCSIYEDNKCDATNNDTRSRVRSPKLNGETGQSIENAAKNIVKYESAFFLENTEAEIDAIPSAQEADLTIPFSSEQPPIVTFDEWTKEKLKKEEIRKAEQQQNNQHKAAVHSDIGETLNMDSSSISTSKTEGPAGLTPPNMISQEATARNYASKECGAKVLFSNDEAENKNAILNEKEADDYMRNPCERAEHKWLIIELCETIQPTVLEIANFELFSSGPQNIRILGSERYPSNEWMALGDFVVENNREIQRFSITARSYVKFLRLELLSHYGREHYCTLSLVRLLGISMVDEYEAEAEAAAISDTSFSVPFEVLAENNVTAGKTDIGIPTNTAKEDVPLAAETIEFNTRVNKILLKKNESVNDLPLVNAVVNAVGSIGIGNIKGVLESTFLSKRTGVSSHNITRINITMVELCTKCSPDTISNYVLFCRAFFGLQYSFIGTGNINEAKNKQVRIPSLKNQKKENRTRVLEFFLSSVLPTDICELESENFKNITSYNVTESDGISTISPTINSPMTSNSLNGKLGRGFMIPGGVMSHKESIFLKLNKRISSLELNMSLSSEYLSELSRRYVLQTNESRRQAELIIKQAEEAAINAIRPSINALKIQMDALAASLRELSETVRALPQEITPAHHTMIMKHVAGRTNDADVSLAPSQAHFYGYLGVWTSGELVCIIVFINIVTLLILLLLHYAFTIINRSAAGQVMDEQLQKFIQDNSDVRSTVNAFPEQQLVEEVTSLNCDVDNVVQVEVLRDSSLPLPNKACLLTENETKEENLPNMPGLMELIDRPPSQLSTRSEQNPWQTRKRKNKKRKRNRKSENLDEPLYGFRVLANLRVEYITEN</sequence>
<dbReference type="WBParaSite" id="BPAG_0001167701-mRNA-1">
    <property type="protein sequence ID" value="BPAG_0001167701-mRNA-1"/>
    <property type="gene ID" value="BPAG_0001167701"/>
</dbReference>
<evidence type="ECO:0000313" key="11">
    <source>
        <dbReference type="WBParaSite" id="BPAG_0001167701-mRNA-1"/>
    </source>
</evidence>
<keyword evidence="4 7" id="KW-0472">Membrane</keyword>
<organism evidence="11">
    <name type="scientific">Brugia pahangi</name>
    <name type="common">Filarial nematode worm</name>
    <dbReference type="NCBI Taxonomy" id="6280"/>
    <lineage>
        <taxon>Eukaryota</taxon>
        <taxon>Metazoa</taxon>
        <taxon>Ecdysozoa</taxon>
        <taxon>Nematoda</taxon>
        <taxon>Chromadorea</taxon>
        <taxon>Rhabditida</taxon>
        <taxon>Spirurina</taxon>
        <taxon>Spiruromorpha</taxon>
        <taxon>Filarioidea</taxon>
        <taxon>Onchocercidae</taxon>
        <taxon>Brugia</taxon>
    </lineage>
</organism>
<evidence type="ECO:0000313" key="9">
    <source>
        <dbReference type="EMBL" id="VDN92825.1"/>
    </source>
</evidence>
<evidence type="ECO:0000256" key="1">
    <source>
        <dbReference type="ARBA" id="ARBA00004308"/>
    </source>
</evidence>
<keyword evidence="5" id="KW-0175">Coiled coil</keyword>
<evidence type="ECO:0000313" key="10">
    <source>
        <dbReference type="Proteomes" id="UP000278627"/>
    </source>
</evidence>
<feature type="region of interest" description="Disordered" evidence="6">
    <location>
        <begin position="837"/>
        <end position="872"/>
    </location>
</feature>
<dbReference type="GO" id="GO:0034975">
    <property type="term" value="P:protein folding in endoplasmic reticulum"/>
    <property type="evidence" value="ECO:0007669"/>
    <property type="project" value="TreeGrafter"/>
</dbReference>
<evidence type="ECO:0000256" key="3">
    <source>
        <dbReference type="ARBA" id="ARBA00022989"/>
    </source>
</evidence>
<dbReference type="GO" id="GO:0005737">
    <property type="term" value="C:cytoplasm"/>
    <property type="evidence" value="ECO:0007669"/>
    <property type="project" value="TreeGrafter"/>
</dbReference>
<dbReference type="PANTHER" id="PTHR12953">
    <property type="entry name" value="MEMBRANE PROTEIN CH1 RELATED"/>
    <property type="match status" value="1"/>
</dbReference>
<dbReference type="GO" id="GO:0016020">
    <property type="term" value="C:membrane"/>
    <property type="evidence" value="ECO:0007669"/>
    <property type="project" value="InterPro"/>
</dbReference>
<dbReference type="Proteomes" id="UP000278627">
    <property type="component" value="Unassembled WGS sequence"/>
</dbReference>
<evidence type="ECO:0000256" key="2">
    <source>
        <dbReference type="ARBA" id="ARBA00022692"/>
    </source>
</evidence>
<evidence type="ECO:0000256" key="4">
    <source>
        <dbReference type="ARBA" id="ARBA00023136"/>
    </source>
</evidence>
<keyword evidence="3 7" id="KW-1133">Transmembrane helix</keyword>
<dbReference type="InterPro" id="IPR012919">
    <property type="entry name" value="SUN_dom"/>
</dbReference>
<feature type="compositionally biased region" description="Basic residues" evidence="6">
    <location>
        <begin position="857"/>
        <end position="869"/>
    </location>
</feature>
<keyword evidence="2 7" id="KW-0812">Transmembrane</keyword>
<reference evidence="11" key="1">
    <citation type="submission" date="2017-02" db="UniProtKB">
        <authorList>
            <consortium name="WormBaseParasite"/>
        </authorList>
    </citation>
    <scope>IDENTIFICATION</scope>
</reference>
<gene>
    <name evidence="9" type="ORF">BPAG_LOCUS11639</name>
</gene>